<dbReference type="InterPro" id="IPR036388">
    <property type="entry name" value="WH-like_DNA-bd_sf"/>
</dbReference>
<dbReference type="CDD" id="cd06171">
    <property type="entry name" value="Sigma70_r4"/>
    <property type="match status" value="1"/>
</dbReference>
<proteinExistence type="inferred from homology"/>
<evidence type="ECO:0000256" key="3">
    <source>
        <dbReference type="ARBA" id="ARBA00023082"/>
    </source>
</evidence>
<accession>A0A1T4XED0</accession>
<dbReference type="InterPro" id="IPR014284">
    <property type="entry name" value="RNA_pol_sigma-70_dom"/>
</dbReference>
<dbReference type="GO" id="GO:0006352">
    <property type="term" value="P:DNA-templated transcription initiation"/>
    <property type="evidence" value="ECO:0007669"/>
    <property type="project" value="InterPro"/>
</dbReference>
<keyword evidence="4" id="KW-0804">Transcription</keyword>
<organism evidence="7 8">
    <name type="scientific">Caloramator quimbayensis</name>
    <dbReference type="NCBI Taxonomy" id="1147123"/>
    <lineage>
        <taxon>Bacteria</taxon>
        <taxon>Bacillati</taxon>
        <taxon>Bacillota</taxon>
        <taxon>Clostridia</taxon>
        <taxon>Eubacteriales</taxon>
        <taxon>Clostridiaceae</taxon>
        <taxon>Caloramator</taxon>
    </lineage>
</organism>
<feature type="domain" description="RNA polymerase sigma factor 70 region 4 type 2" evidence="6">
    <location>
        <begin position="98"/>
        <end position="148"/>
    </location>
</feature>
<dbReference type="RefSeq" id="WP_078696359.1">
    <property type="nucleotide sequence ID" value="NZ_FUYH01000008.1"/>
</dbReference>
<dbReference type="OrthoDB" id="9782703at2"/>
<evidence type="ECO:0000259" key="6">
    <source>
        <dbReference type="Pfam" id="PF08281"/>
    </source>
</evidence>
<dbReference type="PANTHER" id="PTHR43133">
    <property type="entry name" value="RNA POLYMERASE ECF-TYPE SIGMA FACTO"/>
    <property type="match status" value="1"/>
</dbReference>
<dbReference type="Pfam" id="PF04542">
    <property type="entry name" value="Sigma70_r2"/>
    <property type="match status" value="1"/>
</dbReference>
<feature type="domain" description="RNA polymerase sigma-70 region 2" evidence="5">
    <location>
        <begin position="13"/>
        <end position="78"/>
    </location>
</feature>
<dbReference type="Gene3D" id="1.10.1740.10">
    <property type="match status" value="1"/>
</dbReference>
<dbReference type="GO" id="GO:0016987">
    <property type="term" value="F:sigma factor activity"/>
    <property type="evidence" value="ECO:0007669"/>
    <property type="project" value="UniProtKB-KW"/>
</dbReference>
<dbReference type="InterPro" id="IPR039425">
    <property type="entry name" value="RNA_pol_sigma-70-like"/>
</dbReference>
<reference evidence="8" key="1">
    <citation type="submission" date="2017-02" db="EMBL/GenBank/DDBJ databases">
        <authorList>
            <person name="Varghese N."/>
            <person name="Submissions S."/>
        </authorList>
    </citation>
    <scope>NUCLEOTIDE SEQUENCE [LARGE SCALE GENOMIC DNA]</scope>
    <source>
        <strain evidence="8">USBA 833</strain>
    </source>
</reference>
<dbReference type="AlphaFoldDB" id="A0A1T4XED0"/>
<dbReference type="NCBIfam" id="TIGR02937">
    <property type="entry name" value="sigma70-ECF"/>
    <property type="match status" value="1"/>
</dbReference>
<dbReference type="PANTHER" id="PTHR43133:SF51">
    <property type="entry name" value="RNA POLYMERASE SIGMA FACTOR"/>
    <property type="match status" value="1"/>
</dbReference>
<dbReference type="InterPro" id="IPR013249">
    <property type="entry name" value="RNA_pol_sigma70_r4_t2"/>
</dbReference>
<sequence length="155" mass="18403">MSISEKEFIEKITDYKQYLYKMAFLYVKDENSALEIIDETVFKAYLSYKKLRKSEHFKTWITKILINCAIDYLRDKKKICGSIDEADIKIEEKEYVDLYNGINLLTGIQKTIIILKYFYDFTIKEIAEILSISDSSVKNNLHKALEFLRIQLKEE</sequence>
<keyword evidence="2" id="KW-0805">Transcription regulation</keyword>
<dbReference type="SUPFAM" id="SSF88659">
    <property type="entry name" value="Sigma3 and sigma4 domains of RNA polymerase sigma factors"/>
    <property type="match status" value="1"/>
</dbReference>
<evidence type="ECO:0000313" key="8">
    <source>
        <dbReference type="Proteomes" id="UP000190105"/>
    </source>
</evidence>
<comment type="similarity">
    <text evidence="1">Belongs to the sigma-70 factor family. ECF subfamily.</text>
</comment>
<gene>
    <name evidence="7" type="ORF">SAMN05443428_10850</name>
</gene>
<protein>
    <submittedName>
        <fullName evidence="7">RNA polymerase sigma-70 factor, ECF subfamily</fullName>
    </submittedName>
</protein>
<dbReference type="InterPro" id="IPR007627">
    <property type="entry name" value="RNA_pol_sigma70_r2"/>
</dbReference>
<keyword evidence="3" id="KW-0731">Sigma factor</keyword>
<dbReference type="Proteomes" id="UP000190105">
    <property type="component" value="Unassembled WGS sequence"/>
</dbReference>
<dbReference type="STRING" id="1147123.SAMN05443428_10850"/>
<evidence type="ECO:0000256" key="2">
    <source>
        <dbReference type="ARBA" id="ARBA00023015"/>
    </source>
</evidence>
<dbReference type="EMBL" id="FUYH01000008">
    <property type="protein sequence ID" value="SKA87767.1"/>
    <property type="molecule type" value="Genomic_DNA"/>
</dbReference>
<dbReference type="Pfam" id="PF08281">
    <property type="entry name" value="Sigma70_r4_2"/>
    <property type="match status" value="1"/>
</dbReference>
<dbReference type="InterPro" id="IPR013324">
    <property type="entry name" value="RNA_pol_sigma_r3/r4-like"/>
</dbReference>
<keyword evidence="8" id="KW-1185">Reference proteome</keyword>
<dbReference type="GO" id="GO:0003677">
    <property type="term" value="F:DNA binding"/>
    <property type="evidence" value="ECO:0007669"/>
    <property type="project" value="InterPro"/>
</dbReference>
<evidence type="ECO:0000256" key="1">
    <source>
        <dbReference type="ARBA" id="ARBA00010641"/>
    </source>
</evidence>
<dbReference type="SUPFAM" id="SSF88946">
    <property type="entry name" value="Sigma2 domain of RNA polymerase sigma factors"/>
    <property type="match status" value="1"/>
</dbReference>
<evidence type="ECO:0000259" key="5">
    <source>
        <dbReference type="Pfam" id="PF04542"/>
    </source>
</evidence>
<dbReference type="Gene3D" id="1.10.10.10">
    <property type="entry name" value="Winged helix-like DNA-binding domain superfamily/Winged helix DNA-binding domain"/>
    <property type="match status" value="1"/>
</dbReference>
<evidence type="ECO:0000313" key="7">
    <source>
        <dbReference type="EMBL" id="SKA87767.1"/>
    </source>
</evidence>
<dbReference type="InterPro" id="IPR013325">
    <property type="entry name" value="RNA_pol_sigma_r2"/>
</dbReference>
<evidence type="ECO:0000256" key="4">
    <source>
        <dbReference type="ARBA" id="ARBA00023163"/>
    </source>
</evidence>
<name>A0A1T4XED0_9CLOT</name>